<organism evidence="2 3">
    <name type="scientific">Folsomia candida</name>
    <name type="common">Springtail</name>
    <dbReference type="NCBI Taxonomy" id="158441"/>
    <lineage>
        <taxon>Eukaryota</taxon>
        <taxon>Metazoa</taxon>
        <taxon>Ecdysozoa</taxon>
        <taxon>Arthropoda</taxon>
        <taxon>Hexapoda</taxon>
        <taxon>Collembola</taxon>
        <taxon>Entomobryomorpha</taxon>
        <taxon>Isotomoidea</taxon>
        <taxon>Isotomidae</taxon>
        <taxon>Proisotominae</taxon>
        <taxon>Folsomia</taxon>
    </lineage>
</organism>
<evidence type="ECO:0000313" key="3">
    <source>
        <dbReference type="Proteomes" id="UP000198287"/>
    </source>
</evidence>
<sequence length="523" mass="60045">MQFLNAVVVYSNCLFYFVCLSYSQEPEASIKILNADISDTTNSGNDKHTILKYTDDPDVWADVSDFIQDFDLSLLKLCVTGVFVIYKFPYYEARDETGVRLVNGIDKCIEIDDVWSVQMVSSFQSVYAHILTTFKEPYFQGRGFPVGRSVSRFSANFGDNVESLIISGSTPWTIVSFKGLTYCLTPTFDKATISFPICVFTTMNDTVIGKDTFWESIKPGCTSKSKVVKVNSCFSFSEAAKVVESPKGPRLEDVVNEAKRVILPAITECNKNEDFLTILDLRINNDFSSPLQMRFPKNKNDAWRTTLIDTVFDITIHSFPMVDPNLQRMLNEMFVYVIEKDVWSKGSGRPKEHTEDPEISSIASELEVCLELLSTNDNIHQVIDMVKEYLDFVESMPLIDTSERSEYIKGVLMEDFKRNITFDFMMEMIWLASNQVASACHIASGEGSNFWIDFYPIFKDMYLTPMIKFWSNPSNFERYYPHFFGGMQFNVQYEYMALCSSYYRTMSHLDIYSRPSELSLKKQ</sequence>
<feature type="signal peptide" evidence="1">
    <location>
        <begin position="1"/>
        <end position="23"/>
    </location>
</feature>
<feature type="chain" id="PRO_5012850197" evidence="1">
    <location>
        <begin position="24"/>
        <end position="523"/>
    </location>
</feature>
<name>A0A226EQ76_FOLCA</name>
<keyword evidence="3" id="KW-1185">Reference proteome</keyword>
<proteinExistence type="predicted"/>
<dbReference type="OMA" id="MEMIWLA"/>
<reference evidence="2 3" key="1">
    <citation type="submission" date="2015-12" db="EMBL/GenBank/DDBJ databases">
        <title>The genome of Folsomia candida.</title>
        <authorList>
            <person name="Faddeeva A."/>
            <person name="Derks M.F."/>
            <person name="Anvar Y."/>
            <person name="Smit S."/>
            <person name="Van Straalen N."/>
            <person name="Roelofs D."/>
        </authorList>
    </citation>
    <scope>NUCLEOTIDE SEQUENCE [LARGE SCALE GENOMIC DNA]</scope>
    <source>
        <strain evidence="2 3">VU population</strain>
        <tissue evidence="2">Whole body</tissue>
    </source>
</reference>
<evidence type="ECO:0000256" key="1">
    <source>
        <dbReference type="SAM" id="SignalP"/>
    </source>
</evidence>
<gene>
    <name evidence="2" type="ORF">Fcan01_05732</name>
</gene>
<keyword evidence="1" id="KW-0732">Signal</keyword>
<accession>A0A226EQ76</accession>
<evidence type="ECO:0000313" key="2">
    <source>
        <dbReference type="EMBL" id="OXA59775.1"/>
    </source>
</evidence>
<dbReference type="Proteomes" id="UP000198287">
    <property type="component" value="Unassembled WGS sequence"/>
</dbReference>
<comment type="caution">
    <text evidence="2">The sequence shown here is derived from an EMBL/GenBank/DDBJ whole genome shotgun (WGS) entry which is preliminary data.</text>
</comment>
<dbReference type="AlphaFoldDB" id="A0A226EQ76"/>
<dbReference type="EMBL" id="LNIX01000002">
    <property type="protein sequence ID" value="OXA59775.1"/>
    <property type="molecule type" value="Genomic_DNA"/>
</dbReference>
<protein>
    <submittedName>
        <fullName evidence="2">Uncharacterized protein</fullName>
    </submittedName>
</protein>